<evidence type="ECO:0000313" key="4">
    <source>
        <dbReference type="Proteomes" id="UP000024635"/>
    </source>
</evidence>
<dbReference type="EMBL" id="JARK01001456">
    <property type="protein sequence ID" value="EYB99761.1"/>
    <property type="molecule type" value="Genomic_DNA"/>
</dbReference>
<keyword evidence="2" id="KW-0812">Transmembrane</keyword>
<protein>
    <submittedName>
        <fullName evidence="3">Uncharacterized protein</fullName>
    </submittedName>
</protein>
<sequence length="167" mass="18255">MSAITILLMVCNSAAIVVMLALLGIVMRNEKKLRGSRHRGGGSIAPAVNNKTVRVFFVLVTVFVCTWYSSVASVLFEVTLNLKLPKEFEDDFVMLSIIPALVAYSQNFFGLYVCPRYAPVLHQQVAWLKKFFGCGTTSSGTNERVTQVASKNPSVRAPTNSSSDTSV</sequence>
<reference evidence="4" key="1">
    <citation type="journal article" date="2015" name="Nat. Genet.">
        <title>The genome and transcriptome of the zoonotic hookworm Ancylostoma ceylanicum identify infection-specific gene families.</title>
        <authorList>
            <person name="Schwarz E.M."/>
            <person name="Hu Y."/>
            <person name="Antoshechkin I."/>
            <person name="Miller M.M."/>
            <person name="Sternberg P.W."/>
            <person name="Aroian R.V."/>
        </authorList>
    </citation>
    <scope>NUCLEOTIDE SEQUENCE</scope>
    <source>
        <strain evidence="4">HY135</strain>
    </source>
</reference>
<keyword evidence="4" id="KW-1185">Reference proteome</keyword>
<evidence type="ECO:0000256" key="1">
    <source>
        <dbReference type="SAM" id="MobiDB-lite"/>
    </source>
</evidence>
<feature type="transmembrane region" description="Helical" evidence="2">
    <location>
        <begin position="92"/>
        <end position="114"/>
    </location>
</feature>
<dbReference type="Pfam" id="PF10320">
    <property type="entry name" value="7TM_GPCR_Srsx"/>
    <property type="match status" value="1"/>
</dbReference>
<dbReference type="OrthoDB" id="10350133at2759"/>
<dbReference type="Proteomes" id="UP000024635">
    <property type="component" value="Unassembled WGS sequence"/>
</dbReference>
<evidence type="ECO:0000256" key="2">
    <source>
        <dbReference type="SAM" id="Phobius"/>
    </source>
</evidence>
<organism evidence="3 4">
    <name type="scientific">Ancylostoma ceylanicum</name>
    <dbReference type="NCBI Taxonomy" id="53326"/>
    <lineage>
        <taxon>Eukaryota</taxon>
        <taxon>Metazoa</taxon>
        <taxon>Ecdysozoa</taxon>
        <taxon>Nematoda</taxon>
        <taxon>Chromadorea</taxon>
        <taxon>Rhabditida</taxon>
        <taxon>Rhabditina</taxon>
        <taxon>Rhabditomorpha</taxon>
        <taxon>Strongyloidea</taxon>
        <taxon>Ancylostomatidae</taxon>
        <taxon>Ancylostomatinae</taxon>
        <taxon>Ancylostoma</taxon>
    </lineage>
</organism>
<evidence type="ECO:0000313" key="3">
    <source>
        <dbReference type="EMBL" id="EYB99761.1"/>
    </source>
</evidence>
<dbReference type="AlphaFoldDB" id="A0A016TAS4"/>
<comment type="caution">
    <text evidence="3">The sequence shown here is derived from an EMBL/GenBank/DDBJ whole genome shotgun (WGS) entry which is preliminary data.</text>
</comment>
<keyword evidence="2" id="KW-1133">Transmembrane helix</keyword>
<feature type="transmembrane region" description="Helical" evidence="2">
    <location>
        <begin position="6"/>
        <end position="27"/>
    </location>
</feature>
<keyword evidence="2" id="KW-0472">Membrane</keyword>
<gene>
    <name evidence="3" type="primary">Acey_s0120.g922</name>
    <name evidence="3" type="ORF">Y032_0120g922</name>
</gene>
<feature type="transmembrane region" description="Helical" evidence="2">
    <location>
        <begin position="55"/>
        <end position="80"/>
    </location>
</feature>
<feature type="region of interest" description="Disordered" evidence="1">
    <location>
        <begin position="145"/>
        <end position="167"/>
    </location>
</feature>
<proteinExistence type="predicted"/>
<accession>A0A016TAS4</accession>
<dbReference type="InterPro" id="IPR019424">
    <property type="entry name" value="7TM_GPCR_Srsx"/>
</dbReference>
<name>A0A016TAS4_9BILA</name>